<feature type="chain" id="PRO_5012903193" evidence="1">
    <location>
        <begin position="18"/>
        <end position="308"/>
    </location>
</feature>
<gene>
    <name evidence="2" type="ORF">CDD80_1161</name>
</gene>
<organism evidence="2 3">
    <name type="scientific">Ophiocordyceps camponoti-rufipedis</name>
    <dbReference type="NCBI Taxonomy" id="2004952"/>
    <lineage>
        <taxon>Eukaryota</taxon>
        <taxon>Fungi</taxon>
        <taxon>Dikarya</taxon>
        <taxon>Ascomycota</taxon>
        <taxon>Pezizomycotina</taxon>
        <taxon>Sordariomycetes</taxon>
        <taxon>Hypocreomycetidae</taxon>
        <taxon>Hypocreales</taxon>
        <taxon>Ophiocordycipitaceae</taxon>
        <taxon>Ophiocordyceps</taxon>
    </lineage>
</organism>
<dbReference type="Proteomes" id="UP000226431">
    <property type="component" value="Unassembled WGS sequence"/>
</dbReference>
<keyword evidence="3" id="KW-1185">Reference proteome</keyword>
<dbReference type="AlphaFoldDB" id="A0A2C5ZAY3"/>
<dbReference type="OrthoDB" id="4909005at2759"/>
<feature type="signal peptide" evidence="1">
    <location>
        <begin position="1"/>
        <end position="17"/>
    </location>
</feature>
<reference evidence="2 3" key="1">
    <citation type="submission" date="2017-06" db="EMBL/GenBank/DDBJ databases">
        <title>Ant-infecting Ophiocordyceps genomes reveal a high diversity of potential behavioral manipulation genes and a possible major role for enterotoxins.</title>
        <authorList>
            <person name="De Bekker C."/>
            <person name="Evans H.C."/>
            <person name="Brachmann A."/>
            <person name="Hughes D.P."/>
        </authorList>
    </citation>
    <scope>NUCLEOTIDE SEQUENCE [LARGE SCALE GENOMIC DNA]</scope>
    <source>
        <strain evidence="2 3">Map16</strain>
    </source>
</reference>
<keyword evidence="1" id="KW-0732">Signal</keyword>
<accession>A0A2C5ZAY3</accession>
<name>A0A2C5ZAY3_9HYPO</name>
<proteinExistence type="predicted"/>
<evidence type="ECO:0000313" key="3">
    <source>
        <dbReference type="Proteomes" id="UP000226431"/>
    </source>
</evidence>
<sequence>MCRVVQLLSLLLSLVSASFQANPAPPRILTARQVTYSCGPLRQPQGFHFWHINTCLNDIKKKKKVHNVQICNPIVSAGIMAYALPQGLHDMLWREYKFDNVTIVNQMAQSLLTVPIGTSIRRAVWIRQSAKRQRIVCWPDQPDFTNEDFQEFGGALAALLVKPSDTASNETGLRRRFMSFPPGFLARNRVHYIYKASYNYHKVWALHRNWRHYGLFGVSYYASRQWMIDEFDTWGGRVGRLLLASMRRAYECDYHGGCVPKPNWGEAFQPAGYQNVIDLWLHSISNRSPLAITFGDVETPPNTLWLSL</sequence>
<comment type="caution">
    <text evidence="2">The sequence shown here is derived from an EMBL/GenBank/DDBJ whole genome shotgun (WGS) entry which is preliminary data.</text>
</comment>
<evidence type="ECO:0000256" key="1">
    <source>
        <dbReference type="SAM" id="SignalP"/>
    </source>
</evidence>
<dbReference type="EMBL" id="NJES01000144">
    <property type="protein sequence ID" value="PHH76862.1"/>
    <property type="molecule type" value="Genomic_DNA"/>
</dbReference>
<protein>
    <submittedName>
        <fullName evidence="2">Uncharacterized protein</fullName>
    </submittedName>
</protein>
<evidence type="ECO:0000313" key="2">
    <source>
        <dbReference type="EMBL" id="PHH76862.1"/>
    </source>
</evidence>